<dbReference type="InterPro" id="IPR005172">
    <property type="entry name" value="CRC"/>
</dbReference>
<evidence type="ECO:0000256" key="2">
    <source>
        <dbReference type="ARBA" id="ARBA00007267"/>
    </source>
</evidence>
<comment type="subcellular location">
    <subcellularLocation>
        <location evidence="1">Nucleus</location>
    </subcellularLocation>
</comment>
<feature type="region of interest" description="Disordered" evidence="4">
    <location>
        <begin position="349"/>
        <end position="377"/>
    </location>
</feature>
<accession>A0AA41RV06</accession>
<name>A0AA41RV06_PAPNU</name>
<proteinExistence type="inferred from homology"/>
<organism evidence="6 7">
    <name type="scientific">Papaver nudicaule</name>
    <name type="common">Iceland poppy</name>
    <dbReference type="NCBI Taxonomy" id="74823"/>
    <lineage>
        <taxon>Eukaryota</taxon>
        <taxon>Viridiplantae</taxon>
        <taxon>Streptophyta</taxon>
        <taxon>Embryophyta</taxon>
        <taxon>Tracheophyta</taxon>
        <taxon>Spermatophyta</taxon>
        <taxon>Magnoliopsida</taxon>
        <taxon>Ranunculales</taxon>
        <taxon>Papaveraceae</taxon>
        <taxon>Papaveroideae</taxon>
        <taxon>Papaver</taxon>
    </lineage>
</organism>
<feature type="compositionally biased region" description="Polar residues" evidence="4">
    <location>
        <begin position="349"/>
        <end position="362"/>
    </location>
</feature>
<dbReference type="InterPro" id="IPR033467">
    <property type="entry name" value="Tesmin/TSO1-like_CXC"/>
</dbReference>
<dbReference type="EMBL" id="JAJJMA010064556">
    <property type="protein sequence ID" value="MCL7027112.1"/>
    <property type="molecule type" value="Genomic_DNA"/>
</dbReference>
<sequence>MNTPERKQIGGSAPLNFEESPVFNYINSLSPIQPVKSTHISQTITALSFASPLSACKSSYAISQKQPKPSQRHCFSELLKSESSIAQNEGNRSFEVLDSFEVLSHNSADPEAPFDRECAAQEAIVDTSFENSEFVIELARTLKYDCGSPIDDFTFHESKIDPMSEMNSPLVQSFDNSMDSFETEVDGFAGLCQLDQMEEETGSVWENLICDESNLLLFDSFTDVEAHNGEDQNVVDFSFTSLSSELQTVDDSPTPEPIDLVDCGPHEVKEHSIHRAEVLEQNETDLPISTSHSDHDAREKMDDKVRNSTSLSCEANSQQQQNMPRRCLVFEMTEANKENFDNRIRSYHSAVSQTNGKRTTNFKNKKSVKPKSRNGSTPCMLPGIGLHLNALGVSTKEIVKREPLAPRSQSATTLGSVAPYVDHFPQEISVRENLPEKCTKSEMCAAKNGVQGTFVAAFGALEEFNQGNLKKKKRRTGEHDGEDEGCKNCNCKKSKCLKLYCECFAAGIYCVDSCSCLECLNKPVHEDTVLATRKQIESRNPLAFAPKVIRNSKSVAEIWVWKQTLQSFTSTKLKVYFMELRSFVPQCRKNMAKHRLQLGIKKDVTARNLVASRDTVNAIRYFPTSSHLYMLLMCVVTSLTFFSSLKSGVGCSISCGCKGCKNTFGRKDEPTPIRVQEAEAEEKTETFIKEMADESLPNNKEQKDEEPPIVAQLPTSQISYTKLHFQDERPEVLKGSCLPMAGVKTASPNSKRVRVPRNEFVFQKSRKLVLKSIPSSPSLAHQSRNSAQ</sequence>
<evidence type="ECO:0000256" key="3">
    <source>
        <dbReference type="ARBA" id="ARBA00023242"/>
    </source>
</evidence>
<dbReference type="GO" id="GO:0005634">
    <property type="term" value="C:nucleus"/>
    <property type="evidence" value="ECO:0007669"/>
    <property type="project" value="UniProtKB-SubCell"/>
</dbReference>
<evidence type="ECO:0000256" key="1">
    <source>
        <dbReference type="ARBA" id="ARBA00004123"/>
    </source>
</evidence>
<dbReference type="GO" id="GO:0003700">
    <property type="term" value="F:DNA-binding transcription factor activity"/>
    <property type="evidence" value="ECO:0007669"/>
    <property type="project" value="InterPro"/>
</dbReference>
<dbReference type="InterPro" id="IPR044522">
    <property type="entry name" value="TSO1-like"/>
</dbReference>
<gene>
    <name evidence="6" type="ORF">MKW94_017395</name>
</gene>
<feature type="compositionally biased region" description="Basic residues" evidence="4">
    <location>
        <begin position="363"/>
        <end position="372"/>
    </location>
</feature>
<dbReference type="Pfam" id="PF03638">
    <property type="entry name" value="TCR"/>
    <property type="match status" value="1"/>
</dbReference>
<keyword evidence="3" id="KW-0539">Nucleus</keyword>
<feature type="domain" description="CRC" evidence="5">
    <location>
        <begin position="485"/>
        <end position="665"/>
    </location>
</feature>
<dbReference type="AlphaFoldDB" id="A0AA41RV06"/>
<protein>
    <recommendedName>
        <fullName evidence="5">CRC domain-containing protein</fullName>
    </recommendedName>
</protein>
<reference evidence="6" key="1">
    <citation type="submission" date="2022-03" db="EMBL/GenBank/DDBJ databases">
        <title>A functionally conserved STORR gene fusion in Papaver species that diverged 16.8 million years ago.</title>
        <authorList>
            <person name="Catania T."/>
        </authorList>
    </citation>
    <scope>NUCLEOTIDE SEQUENCE</scope>
    <source>
        <strain evidence="6">S-191538</strain>
    </source>
</reference>
<keyword evidence="7" id="KW-1185">Reference proteome</keyword>
<dbReference type="PROSITE" id="PS51634">
    <property type="entry name" value="CRC"/>
    <property type="match status" value="1"/>
</dbReference>
<comment type="caution">
    <text evidence="6">The sequence shown here is derived from an EMBL/GenBank/DDBJ whole genome shotgun (WGS) entry which is preliminary data.</text>
</comment>
<evidence type="ECO:0000256" key="4">
    <source>
        <dbReference type="SAM" id="MobiDB-lite"/>
    </source>
</evidence>
<evidence type="ECO:0000313" key="6">
    <source>
        <dbReference type="EMBL" id="MCL7027112.1"/>
    </source>
</evidence>
<dbReference type="PANTHER" id="PTHR46159:SF12">
    <property type="entry name" value="PROTEIN TESMIN_TSO1-LIKE CXC 3-RELATED"/>
    <property type="match status" value="1"/>
</dbReference>
<comment type="similarity">
    <text evidence="2">Belongs to the lin-54 family.</text>
</comment>
<dbReference type="SMART" id="SM01114">
    <property type="entry name" value="CXC"/>
    <property type="match status" value="1"/>
</dbReference>
<evidence type="ECO:0000313" key="7">
    <source>
        <dbReference type="Proteomes" id="UP001177140"/>
    </source>
</evidence>
<evidence type="ECO:0000259" key="5">
    <source>
        <dbReference type="PROSITE" id="PS51634"/>
    </source>
</evidence>
<dbReference type="Proteomes" id="UP001177140">
    <property type="component" value="Unassembled WGS sequence"/>
</dbReference>
<dbReference type="PANTHER" id="PTHR46159">
    <property type="entry name" value="PROTEIN TESMIN/TSO1-LIKE CXC 2"/>
    <property type="match status" value="1"/>
</dbReference>